<evidence type="ECO:0000256" key="10">
    <source>
        <dbReference type="ARBA" id="ARBA00023295"/>
    </source>
</evidence>
<evidence type="ECO:0000256" key="6">
    <source>
        <dbReference type="ARBA" id="ARBA00022676"/>
    </source>
</evidence>
<feature type="domain" description="Glycosyl hydrolase family 13 catalytic" evidence="14">
    <location>
        <begin position="178"/>
        <end position="576"/>
    </location>
</feature>
<dbReference type="PANTHER" id="PTHR43002">
    <property type="entry name" value="GLYCOGEN DEBRANCHING ENZYME"/>
    <property type="match status" value="1"/>
</dbReference>
<dbReference type="SUPFAM" id="SSF51445">
    <property type="entry name" value="(Trans)glycosidases"/>
    <property type="match status" value="2"/>
</dbReference>
<dbReference type="OrthoDB" id="3236218at2"/>
<evidence type="ECO:0000256" key="11">
    <source>
        <dbReference type="ARBA" id="ARBA00031423"/>
    </source>
</evidence>
<evidence type="ECO:0000256" key="13">
    <source>
        <dbReference type="RuleBase" id="RU361207"/>
    </source>
</evidence>
<dbReference type="SUPFAM" id="SSF51011">
    <property type="entry name" value="Glycosyl hydrolase domain"/>
    <property type="match status" value="1"/>
</dbReference>
<keyword evidence="8" id="KW-0378">Hydrolase</keyword>
<gene>
    <name evidence="15" type="ORF">ABW99_09670</name>
</gene>
<dbReference type="InterPro" id="IPR004193">
    <property type="entry name" value="Glyco_hydro_13_N"/>
</dbReference>
<comment type="similarity">
    <text evidence="3">Belongs to the glycosyl hydrolase 13 family.</text>
</comment>
<dbReference type="SMART" id="SM00642">
    <property type="entry name" value="Aamy"/>
    <property type="match status" value="1"/>
</dbReference>
<comment type="catalytic activity">
    <reaction evidence="1 13">
        <text>Transfers a segment of a (1-&gt;4)-alpha-D-glucan to a new position in an acceptor, which may be glucose or a (1-&gt;4)-alpha-D-glucan.</text>
        <dbReference type="EC" id="2.4.1.25"/>
    </reaction>
</comment>
<evidence type="ECO:0000256" key="7">
    <source>
        <dbReference type="ARBA" id="ARBA00022679"/>
    </source>
</evidence>
<dbReference type="InterPro" id="IPR006047">
    <property type="entry name" value="GH13_cat_dom"/>
</dbReference>
<dbReference type="InterPro" id="IPR003385">
    <property type="entry name" value="Glyco_hydro_77"/>
</dbReference>
<proteinExistence type="inferred from homology"/>
<evidence type="ECO:0000259" key="14">
    <source>
        <dbReference type="SMART" id="SM00642"/>
    </source>
</evidence>
<keyword evidence="16" id="KW-1185">Reference proteome</keyword>
<keyword evidence="7 13" id="KW-0808">Transferase</keyword>
<dbReference type="PATRIC" id="fig|445709.3.peg.2069"/>
<dbReference type="EC" id="2.4.1.25" evidence="4 13"/>
<dbReference type="Pfam" id="PF02446">
    <property type="entry name" value="Glyco_hydro_77"/>
    <property type="match status" value="1"/>
</dbReference>
<organism evidence="15 16">
    <name type="scientific">Pandoraea thiooxydans</name>
    <dbReference type="NCBI Taxonomy" id="445709"/>
    <lineage>
        <taxon>Bacteria</taxon>
        <taxon>Pseudomonadati</taxon>
        <taxon>Pseudomonadota</taxon>
        <taxon>Betaproteobacteria</taxon>
        <taxon>Burkholderiales</taxon>
        <taxon>Burkholderiaceae</taxon>
        <taxon>Pandoraea</taxon>
    </lineage>
</organism>
<dbReference type="NCBIfam" id="TIGR00217">
    <property type="entry name" value="malQ"/>
    <property type="match status" value="1"/>
</dbReference>
<name>A0A0G3ER12_9BURK</name>
<dbReference type="InterPro" id="IPR011837">
    <property type="entry name" value="Glycogen_debranch_GlgX"/>
</dbReference>
<reference evidence="16" key="1">
    <citation type="submission" date="2015-06" db="EMBL/GenBank/DDBJ databases">
        <authorList>
            <person name="Lim Y.L."/>
            <person name="Ee R."/>
            <person name="Yong D."/>
            <person name="How K.Y."/>
            <person name="Yin W.F."/>
            <person name="Chan K.G."/>
        </authorList>
    </citation>
    <scope>NUCLEOTIDE SEQUENCE [LARGE SCALE GENOMIC DNA]</scope>
    <source>
        <strain evidence="16">DSM 25325</strain>
    </source>
</reference>
<keyword evidence="9 13" id="KW-0119">Carbohydrate metabolism</keyword>
<dbReference type="InterPro" id="IPR017853">
    <property type="entry name" value="GH"/>
</dbReference>
<dbReference type="KEGG" id="ptx:ABW99_09670"/>
<evidence type="ECO:0000256" key="12">
    <source>
        <dbReference type="ARBA" id="ARBA00031501"/>
    </source>
</evidence>
<dbReference type="InterPro" id="IPR014756">
    <property type="entry name" value="Ig_E-set"/>
</dbReference>
<dbReference type="CDD" id="cd02856">
    <property type="entry name" value="E_set_GDE_Isoamylase_N"/>
    <property type="match status" value="1"/>
</dbReference>
<keyword evidence="10" id="KW-0326">Glycosidase</keyword>
<dbReference type="GO" id="GO:0004134">
    <property type="term" value="F:4-alpha-glucanotransferase activity"/>
    <property type="evidence" value="ECO:0007669"/>
    <property type="project" value="UniProtKB-EC"/>
</dbReference>
<evidence type="ECO:0000256" key="2">
    <source>
        <dbReference type="ARBA" id="ARBA00005684"/>
    </source>
</evidence>
<evidence type="ECO:0000256" key="8">
    <source>
        <dbReference type="ARBA" id="ARBA00022801"/>
    </source>
</evidence>
<evidence type="ECO:0000256" key="5">
    <source>
        <dbReference type="ARBA" id="ARBA00020295"/>
    </source>
</evidence>
<accession>A0A0G3ER12</accession>
<dbReference type="GO" id="GO:0004135">
    <property type="term" value="F:amylo-alpha-1,6-glucosidase activity"/>
    <property type="evidence" value="ECO:0007669"/>
    <property type="project" value="InterPro"/>
</dbReference>
<dbReference type="RefSeq" id="WP_047214279.1">
    <property type="nucleotide sequence ID" value="NZ_CP011568.3"/>
</dbReference>
<dbReference type="InterPro" id="IPR013780">
    <property type="entry name" value="Glyco_hydro_b"/>
</dbReference>
<dbReference type="CDD" id="cd11326">
    <property type="entry name" value="AmyAc_Glg_debranch"/>
    <property type="match status" value="1"/>
</dbReference>
<keyword evidence="6 13" id="KW-0328">Glycosyltransferase</keyword>
<evidence type="ECO:0000313" key="15">
    <source>
        <dbReference type="EMBL" id="AKJ68444.1"/>
    </source>
</evidence>
<dbReference type="Proteomes" id="UP000036700">
    <property type="component" value="Chromosome"/>
</dbReference>
<dbReference type="Gene3D" id="3.20.20.80">
    <property type="entry name" value="Glycosidases"/>
    <property type="match status" value="2"/>
</dbReference>
<evidence type="ECO:0000256" key="9">
    <source>
        <dbReference type="ARBA" id="ARBA00023277"/>
    </source>
</evidence>
<evidence type="ECO:0000313" key="16">
    <source>
        <dbReference type="Proteomes" id="UP000036700"/>
    </source>
</evidence>
<evidence type="ECO:0000256" key="4">
    <source>
        <dbReference type="ARBA" id="ARBA00012560"/>
    </source>
</evidence>
<dbReference type="GO" id="GO:0005980">
    <property type="term" value="P:glycogen catabolic process"/>
    <property type="evidence" value="ECO:0007669"/>
    <property type="project" value="InterPro"/>
</dbReference>
<dbReference type="EMBL" id="CP011568">
    <property type="protein sequence ID" value="AKJ68444.1"/>
    <property type="molecule type" value="Genomic_DNA"/>
</dbReference>
<comment type="similarity">
    <text evidence="2 13">Belongs to the disproportionating enzyme family.</text>
</comment>
<dbReference type="Gene3D" id="2.60.40.10">
    <property type="entry name" value="Immunoglobulins"/>
    <property type="match status" value="1"/>
</dbReference>
<dbReference type="Pfam" id="PF02922">
    <property type="entry name" value="CBM_48"/>
    <property type="match status" value="1"/>
</dbReference>
<dbReference type="Gene3D" id="2.60.40.1180">
    <property type="entry name" value="Golgi alpha-mannosidase II"/>
    <property type="match status" value="1"/>
</dbReference>
<sequence>MSAIALEAGTSAPLGASWDGRGVNFAVYSRHAEQIELCLFDAAGHREIARVPLPARSGDIWHGYLAGASPGLLYGYRAHGPDAPWLGHRFNPAKLLLDPYARELFGTFTWHDAVLGATPDGTPDRRDSAPYMPKCRVVVPLPRFGARAPDAAAELPRQSLHPRPPRPDTPWRDTVLYELHVRGFTLCHPEVPPALRGTVAALAEPAIVAHLHQLGVSAIELLPISAFIDEKHLVDRGLRNYWGYNPISFLAMHRAYLGEETIEAFVHTIDRLHEAGIEIVLDVVFAHTAEGDQAGPTLSFRGLDNAVYYRLAPATPGAPARYVDDTGCGNTLDFSQPAVVALALAALRYWAFEVGVDGFRFDLAPVLGRDRDGVFRAHAPLFEAIAADPDLCALKLIAEPWDMGAPGYFLGAFGAPFGQWNDRYRDGARRFWRGDRAARGEFATRLAGSADIFTHAARAPQASINFVTAHDGFTLADFTAYQAKHNEANGEHNRDGTDSNWSLNCGVEGDTAEPAILARRRRLRQSLLGTLLLSHGTPMLQAGDELSRSQRGNNNAYCQDNPTSWIDWSARGDALRDLRAFVQRAAALRRHLPLLRQTRFFDSHPLPAHPGYADIAWLRADGTPMTPADWNDDAAHAERAANTLLILLTDPAATAGACDQLLIACNADTRSRHVLLPAPARGTDWLCVLDSAAAPHQGAAALHAAGSWIELPDSTLIALVPRDAGPLTHDLGVTPGLARRARDAGVLDEYADIDGTRRQVPAQTLERLIAAAMGASPVTAAAAATHLLAASQGPPPACWLPAGLAKAPGRWALSAQIYSLRSAQSWGIGDYDDLAHLVELAAQAGADGVLLSPVHALSLTRPDCASPYAPSDRLMLNVLLISVPRAAGCEPPERYRRFIERDDVRAELVRLENAPLIDYAAVAALKLGALALLHEAFAARHLGTAPSALGAAFLRFRETAGTALRDYTVFEALNESLARQHGRHLPWSQWPQALRDPRSTDVETFAATHASRVEFFAYLQWLAWRQWRHASARARRAGMSLGLITDLALGADCDSAETWRWPGLAALEVELGAPPDAFSPKGQRWGAPPWRPRRLAELDYAPFDALLAAAMRGAGAIRLDHVMGLMRQFWLPREDTAAQGGYVAYPFDALLARVALASRHYRCAVIGEDLGNVPPGLRERLAQACILGCRVVYFERASDGRFVPAQDFTPLSAVSIATHDLPTVAGFLGGADIDEREARGLYESPGQAASARAERADAVACLRRALAPHGLPQEGPQPDAEAFARALHRFLAASGSRLAIVQFDDVAGVRRQANLPGWGDAAPNWRQRLPQSLEALAHDGRFGELASIFSVRSNSPDGPGAV</sequence>
<dbReference type="SUPFAM" id="SSF81296">
    <property type="entry name" value="E set domains"/>
    <property type="match status" value="1"/>
</dbReference>
<dbReference type="InterPro" id="IPR013783">
    <property type="entry name" value="Ig-like_fold"/>
</dbReference>
<protein>
    <recommendedName>
        <fullName evidence="5 13">4-alpha-glucanotransferase</fullName>
        <ecNumber evidence="4 13">2.4.1.25</ecNumber>
    </recommendedName>
    <alternativeName>
        <fullName evidence="11 13">Amylomaltase</fullName>
    </alternativeName>
    <alternativeName>
        <fullName evidence="12 13">Disproportionating enzyme</fullName>
    </alternativeName>
</protein>
<dbReference type="InterPro" id="IPR044505">
    <property type="entry name" value="GlgX_Isoamylase_N_E_set"/>
</dbReference>
<evidence type="ECO:0000256" key="1">
    <source>
        <dbReference type="ARBA" id="ARBA00000439"/>
    </source>
</evidence>
<evidence type="ECO:0000256" key="3">
    <source>
        <dbReference type="ARBA" id="ARBA00008061"/>
    </source>
</evidence>
<dbReference type="STRING" id="445709.ABW99_09670"/>
<dbReference type="NCBIfam" id="TIGR02100">
    <property type="entry name" value="glgX_debranch"/>
    <property type="match status" value="1"/>
</dbReference>